<gene>
    <name evidence="1" type="ORF">EB796_020282</name>
</gene>
<proteinExistence type="predicted"/>
<sequence>MTNWCREIYNNYNAKLVGKVAYAISSHYYFTVNMKATQYVNQFITTVLSIPLPNTGSLIPAICILQGPSHLITDSVYWIYIY</sequence>
<dbReference type="AlphaFoldDB" id="A0A7J7J5X6"/>
<accession>A0A7J7J5X6</accession>
<keyword evidence="2" id="KW-1185">Reference proteome</keyword>
<comment type="caution">
    <text evidence="1">The sequence shown here is derived from an EMBL/GenBank/DDBJ whole genome shotgun (WGS) entry which is preliminary data.</text>
</comment>
<dbReference type="EMBL" id="VXIV02003045">
    <property type="protein sequence ID" value="KAF6021415.1"/>
    <property type="molecule type" value="Genomic_DNA"/>
</dbReference>
<evidence type="ECO:0000313" key="1">
    <source>
        <dbReference type="EMBL" id="KAF6021415.1"/>
    </source>
</evidence>
<evidence type="ECO:0000313" key="2">
    <source>
        <dbReference type="Proteomes" id="UP000593567"/>
    </source>
</evidence>
<reference evidence="1" key="1">
    <citation type="submission" date="2020-06" db="EMBL/GenBank/DDBJ databases">
        <title>Draft genome of Bugula neritina, a colonial animal packing powerful symbionts and potential medicines.</title>
        <authorList>
            <person name="Rayko M."/>
        </authorList>
    </citation>
    <scope>NUCLEOTIDE SEQUENCE [LARGE SCALE GENOMIC DNA]</scope>
    <source>
        <strain evidence="1">Kwan_BN1</strain>
    </source>
</reference>
<organism evidence="1 2">
    <name type="scientific">Bugula neritina</name>
    <name type="common">Brown bryozoan</name>
    <name type="synonym">Sertularia neritina</name>
    <dbReference type="NCBI Taxonomy" id="10212"/>
    <lineage>
        <taxon>Eukaryota</taxon>
        <taxon>Metazoa</taxon>
        <taxon>Spiralia</taxon>
        <taxon>Lophotrochozoa</taxon>
        <taxon>Bryozoa</taxon>
        <taxon>Gymnolaemata</taxon>
        <taxon>Cheilostomatida</taxon>
        <taxon>Flustrina</taxon>
        <taxon>Buguloidea</taxon>
        <taxon>Bugulidae</taxon>
        <taxon>Bugula</taxon>
    </lineage>
</organism>
<dbReference type="Proteomes" id="UP000593567">
    <property type="component" value="Unassembled WGS sequence"/>
</dbReference>
<name>A0A7J7J5X6_BUGNE</name>
<protein>
    <submittedName>
        <fullName evidence="1">Uncharacterized protein</fullName>
    </submittedName>
</protein>